<dbReference type="Proteomes" id="UP000298355">
    <property type="component" value="Unassembled WGS sequence"/>
</dbReference>
<accession>A0ABY2J7F8</accession>
<keyword evidence="2" id="KW-1185">Reference proteome</keyword>
<name>A0ABY2J7F8_9MICO</name>
<reference evidence="1 2" key="1">
    <citation type="submission" date="2019-03" db="EMBL/GenBank/DDBJ databases">
        <title>Genomics of glacier-inhabiting Cryobacterium strains.</title>
        <authorList>
            <person name="Liu Q."/>
            <person name="Xin Y.-H."/>
        </authorList>
    </citation>
    <scope>NUCLEOTIDE SEQUENCE [LARGE SCALE GENOMIC DNA]</scope>
    <source>
        <strain evidence="1 2">TMT4-23</strain>
    </source>
</reference>
<evidence type="ECO:0000313" key="2">
    <source>
        <dbReference type="Proteomes" id="UP000298355"/>
    </source>
</evidence>
<sequence length="114" mass="12387">MKRISFCGGSFLTTDGAADALLKLVVTFPNGHDFELLKLPAVNNDGDEMVVQMVVGPGSELISVPEESTSGEPDTLEAVAYLRSRVHTLITSSELTASEALSFMEYEWDAEYLL</sequence>
<gene>
    <name evidence="1" type="ORF">E3O65_05685</name>
</gene>
<protein>
    <submittedName>
        <fullName evidence="1">Uncharacterized protein</fullName>
    </submittedName>
</protein>
<evidence type="ECO:0000313" key="1">
    <source>
        <dbReference type="EMBL" id="TFC99613.1"/>
    </source>
</evidence>
<organism evidence="1 2">
    <name type="scientific">Cryobacterium breve</name>
    <dbReference type="NCBI Taxonomy" id="1259258"/>
    <lineage>
        <taxon>Bacteria</taxon>
        <taxon>Bacillati</taxon>
        <taxon>Actinomycetota</taxon>
        <taxon>Actinomycetes</taxon>
        <taxon>Micrococcales</taxon>
        <taxon>Microbacteriaceae</taxon>
        <taxon>Cryobacterium</taxon>
    </lineage>
</organism>
<comment type="caution">
    <text evidence="1">The sequence shown here is derived from an EMBL/GenBank/DDBJ whole genome shotgun (WGS) entry which is preliminary data.</text>
</comment>
<proteinExistence type="predicted"/>
<dbReference type="EMBL" id="SOGJ01000013">
    <property type="protein sequence ID" value="TFC99613.1"/>
    <property type="molecule type" value="Genomic_DNA"/>
</dbReference>
<dbReference type="RefSeq" id="WP_134362774.1">
    <property type="nucleotide sequence ID" value="NZ_SOGJ01000013.1"/>
</dbReference>